<accession>A0ABN5VLB8</accession>
<feature type="compositionally biased region" description="Basic and acidic residues" evidence="1">
    <location>
        <begin position="57"/>
        <end position="85"/>
    </location>
</feature>
<proteinExistence type="predicted"/>
<evidence type="ECO:0000313" key="3">
    <source>
        <dbReference type="Proteomes" id="UP001321542"/>
    </source>
</evidence>
<protein>
    <submittedName>
        <fullName evidence="2">Uncharacterized protein</fullName>
    </submittedName>
</protein>
<dbReference type="EMBL" id="AP018448">
    <property type="protein sequence ID" value="BBC34181.1"/>
    <property type="molecule type" value="Genomic_DNA"/>
</dbReference>
<reference evidence="2 3" key="1">
    <citation type="journal article" date="2010" name="ChemBioChem">
        <title>Cloning and characterization of the biosynthetic gene cluster of 16-membered macrolide antibiotic FD-891: involvement of a dual functional cytochrome P450 monooxygenase catalyzing epoxidation and hydroxylation.</title>
        <authorList>
            <person name="Kudo F."/>
            <person name="Motegi A."/>
            <person name="Mizoue K."/>
            <person name="Eguchi T."/>
        </authorList>
    </citation>
    <scope>NUCLEOTIDE SEQUENCE [LARGE SCALE GENOMIC DNA]</scope>
    <source>
        <strain evidence="2 3">A-8890</strain>
    </source>
</reference>
<name>A0ABN5VLB8_9ACTN</name>
<evidence type="ECO:0000313" key="2">
    <source>
        <dbReference type="EMBL" id="BBC34181.1"/>
    </source>
</evidence>
<gene>
    <name evidence="2" type="ORF">SGFS_054750</name>
</gene>
<sequence>MLGQSEELPHDTVEPLDLPLTHPMPDELKEPHVMGGTVKLRPQQGPRLGPALGGGEIDDRKLRADRHEMRPEKVKEREGRGQTER</sequence>
<dbReference type="Proteomes" id="UP001321542">
    <property type="component" value="Chromosome"/>
</dbReference>
<evidence type="ECO:0000256" key="1">
    <source>
        <dbReference type="SAM" id="MobiDB-lite"/>
    </source>
</evidence>
<organism evidence="2 3">
    <name type="scientific">Streptomyces graminofaciens</name>
    <dbReference type="NCBI Taxonomy" id="68212"/>
    <lineage>
        <taxon>Bacteria</taxon>
        <taxon>Bacillati</taxon>
        <taxon>Actinomycetota</taxon>
        <taxon>Actinomycetes</taxon>
        <taxon>Kitasatosporales</taxon>
        <taxon>Streptomycetaceae</taxon>
        <taxon>Streptomyces</taxon>
    </lineage>
</organism>
<keyword evidence="3" id="KW-1185">Reference proteome</keyword>
<feature type="region of interest" description="Disordered" evidence="1">
    <location>
        <begin position="1"/>
        <end position="85"/>
    </location>
</feature>
<reference evidence="2 3" key="2">
    <citation type="journal article" date="2023" name="ChemBioChem">
        <title>Acyltransferase Domain Exchange between Two Independent Type I Polyketide Synthases in the Same Producer Strain of Macrolide Antibiotics.</title>
        <authorList>
            <person name="Kudo F."/>
            <person name="Kishikawa K."/>
            <person name="Tsuboi K."/>
            <person name="Kido T."/>
            <person name="Usui T."/>
            <person name="Hashimoto J."/>
            <person name="Shin-Ya K."/>
            <person name="Miyanaga A."/>
            <person name="Eguchi T."/>
        </authorList>
    </citation>
    <scope>NUCLEOTIDE SEQUENCE [LARGE SCALE GENOMIC DNA]</scope>
    <source>
        <strain evidence="2 3">A-8890</strain>
    </source>
</reference>